<feature type="domain" description="RING-type" evidence="10">
    <location>
        <begin position="164"/>
        <end position="368"/>
    </location>
</feature>
<evidence type="ECO:0000259" key="10">
    <source>
        <dbReference type="PROSITE" id="PS51873"/>
    </source>
</evidence>
<keyword evidence="6" id="KW-0862">Zinc</keyword>
<evidence type="ECO:0000313" key="12">
    <source>
        <dbReference type="Proteomes" id="UP000682877"/>
    </source>
</evidence>
<keyword evidence="5" id="KW-0833">Ubl conjugation pathway</keyword>
<dbReference type="Pfam" id="PF13456">
    <property type="entry name" value="RVT_3"/>
    <property type="match status" value="1"/>
</dbReference>
<evidence type="ECO:0000259" key="9">
    <source>
        <dbReference type="PROSITE" id="PS50089"/>
    </source>
</evidence>
<dbReference type="InterPro" id="IPR036397">
    <property type="entry name" value="RNaseH_sf"/>
</dbReference>
<dbReference type="Gene3D" id="1.25.40.10">
    <property type="entry name" value="Tetratricopeptide repeat domain"/>
    <property type="match status" value="1"/>
</dbReference>
<evidence type="ECO:0000256" key="7">
    <source>
        <dbReference type="PROSITE-ProRule" id="PRU00175"/>
    </source>
</evidence>
<keyword evidence="12" id="KW-1185">Reference proteome</keyword>
<dbReference type="SUPFAM" id="SSF53098">
    <property type="entry name" value="Ribonuclease H-like"/>
    <property type="match status" value="1"/>
</dbReference>
<keyword evidence="4 7" id="KW-0863">Zinc-finger</keyword>
<evidence type="ECO:0008006" key="13">
    <source>
        <dbReference type="Google" id="ProtNLM"/>
    </source>
</evidence>
<dbReference type="Gene3D" id="3.30.420.10">
    <property type="entry name" value="Ribonuclease H-like superfamily/Ribonuclease H"/>
    <property type="match status" value="1"/>
</dbReference>
<dbReference type="InterPro" id="IPR012337">
    <property type="entry name" value="RNaseH-like_sf"/>
</dbReference>
<dbReference type="FunFam" id="3.30.40.10:FF:000230">
    <property type="entry name" value="RBR-type E3 ubiquitin transferase"/>
    <property type="match status" value="1"/>
</dbReference>
<reference evidence="11" key="1">
    <citation type="submission" date="2021-01" db="EMBL/GenBank/DDBJ databases">
        <authorList>
            <person name="Bezrukov I."/>
        </authorList>
    </citation>
    <scope>NUCLEOTIDE SEQUENCE</scope>
</reference>
<dbReference type="AlphaFoldDB" id="A0A8S2AHS9"/>
<dbReference type="PROSITE" id="PS51873">
    <property type="entry name" value="TRIAD"/>
    <property type="match status" value="1"/>
</dbReference>
<feature type="region of interest" description="Disordered" evidence="8">
    <location>
        <begin position="423"/>
        <end position="452"/>
    </location>
</feature>
<dbReference type="InterPro" id="IPR001841">
    <property type="entry name" value="Znf_RING"/>
</dbReference>
<dbReference type="EMBL" id="LR999456">
    <property type="protein sequence ID" value="CAE6087086.1"/>
    <property type="molecule type" value="Genomic_DNA"/>
</dbReference>
<evidence type="ECO:0000256" key="6">
    <source>
        <dbReference type="ARBA" id="ARBA00022833"/>
    </source>
</evidence>
<evidence type="ECO:0000313" key="11">
    <source>
        <dbReference type="EMBL" id="CAE6087086.1"/>
    </source>
</evidence>
<name>A0A8S2AHS9_ARAAE</name>
<evidence type="ECO:0000256" key="1">
    <source>
        <dbReference type="ARBA" id="ARBA00022679"/>
    </source>
</evidence>
<protein>
    <recommendedName>
        <fullName evidence="13">Zinc finger family protein</fullName>
    </recommendedName>
</protein>
<evidence type="ECO:0000256" key="3">
    <source>
        <dbReference type="ARBA" id="ARBA00022737"/>
    </source>
</evidence>
<evidence type="ECO:0000256" key="8">
    <source>
        <dbReference type="SAM" id="MobiDB-lite"/>
    </source>
</evidence>
<dbReference type="PROSITE" id="PS00518">
    <property type="entry name" value="ZF_RING_1"/>
    <property type="match status" value="1"/>
</dbReference>
<accession>A0A8S2AHS9</accession>
<dbReference type="InterPro" id="IPR018957">
    <property type="entry name" value="Znf_C3HC4_RING-type"/>
</dbReference>
<dbReference type="Pfam" id="PF00097">
    <property type="entry name" value="zf-C3HC4"/>
    <property type="match status" value="1"/>
</dbReference>
<keyword evidence="2" id="KW-0479">Metal-binding</keyword>
<evidence type="ECO:0000256" key="4">
    <source>
        <dbReference type="ARBA" id="ARBA00022771"/>
    </source>
</evidence>
<organism evidence="11 12">
    <name type="scientific">Arabidopsis arenosa</name>
    <name type="common">Sand rock-cress</name>
    <name type="synonym">Cardaminopsis arenosa</name>
    <dbReference type="NCBI Taxonomy" id="38785"/>
    <lineage>
        <taxon>Eukaryota</taxon>
        <taxon>Viridiplantae</taxon>
        <taxon>Streptophyta</taxon>
        <taxon>Embryophyta</taxon>
        <taxon>Tracheophyta</taxon>
        <taxon>Spermatophyta</taxon>
        <taxon>Magnoliopsida</taxon>
        <taxon>eudicotyledons</taxon>
        <taxon>Gunneridae</taxon>
        <taxon>Pentapetalae</taxon>
        <taxon>rosids</taxon>
        <taxon>malvids</taxon>
        <taxon>Brassicales</taxon>
        <taxon>Brassicaceae</taxon>
        <taxon>Camelineae</taxon>
        <taxon>Arabidopsis</taxon>
    </lineage>
</organism>
<dbReference type="InterPro" id="IPR011990">
    <property type="entry name" value="TPR-like_helical_dom_sf"/>
</dbReference>
<dbReference type="InterPro" id="IPR002156">
    <property type="entry name" value="RNaseH_domain"/>
</dbReference>
<dbReference type="GO" id="GO:0008270">
    <property type="term" value="F:zinc ion binding"/>
    <property type="evidence" value="ECO:0007669"/>
    <property type="project" value="UniProtKB-KW"/>
</dbReference>
<gene>
    <name evidence="11" type="ORF">AARE701A_LOCUS14538</name>
</gene>
<dbReference type="FunFam" id="3.30.420.10:FF:000076">
    <property type="entry name" value="RBR-type E3 ubiquitin transferase"/>
    <property type="match status" value="1"/>
</dbReference>
<dbReference type="GO" id="GO:0005737">
    <property type="term" value="C:cytoplasm"/>
    <property type="evidence" value="ECO:0007669"/>
    <property type="project" value="UniProtKB-ARBA"/>
</dbReference>
<dbReference type="PANTHER" id="PTHR36792">
    <property type="entry name" value="EXPRESSED PROTEIN"/>
    <property type="match status" value="1"/>
</dbReference>
<keyword evidence="1" id="KW-0808">Transferase</keyword>
<keyword evidence="3" id="KW-0677">Repeat</keyword>
<evidence type="ECO:0000256" key="2">
    <source>
        <dbReference type="ARBA" id="ARBA00022723"/>
    </source>
</evidence>
<dbReference type="Gene3D" id="3.30.40.10">
    <property type="entry name" value="Zinc/RING finger domain, C3HC4 (zinc finger)"/>
    <property type="match status" value="1"/>
</dbReference>
<dbReference type="PANTHER" id="PTHR36792:SF15">
    <property type="entry name" value="SEL1 REPEAT-CONTAINING PROTEIN"/>
    <property type="match status" value="1"/>
</dbReference>
<dbReference type="InterPro" id="IPR013083">
    <property type="entry name" value="Znf_RING/FYVE/PHD"/>
</dbReference>
<dbReference type="InterPro" id="IPR044066">
    <property type="entry name" value="TRIAD_supradom"/>
</dbReference>
<dbReference type="SUPFAM" id="SSF57850">
    <property type="entry name" value="RING/U-box"/>
    <property type="match status" value="2"/>
</dbReference>
<dbReference type="InterPro" id="IPR017907">
    <property type="entry name" value="Znf_RING_CS"/>
</dbReference>
<feature type="domain" description="RING-type" evidence="9">
    <location>
        <begin position="168"/>
        <end position="212"/>
    </location>
</feature>
<evidence type="ECO:0000256" key="5">
    <source>
        <dbReference type="ARBA" id="ARBA00022786"/>
    </source>
</evidence>
<proteinExistence type="predicted"/>
<dbReference type="GO" id="GO:0004523">
    <property type="term" value="F:RNA-DNA hybrid ribonuclease activity"/>
    <property type="evidence" value="ECO:0007669"/>
    <property type="project" value="InterPro"/>
</dbReference>
<dbReference type="GO" id="GO:0003676">
    <property type="term" value="F:nucleic acid binding"/>
    <property type="evidence" value="ECO:0007669"/>
    <property type="project" value="InterPro"/>
</dbReference>
<dbReference type="Proteomes" id="UP000682877">
    <property type="component" value="Chromosome 6"/>
</dbReference>
<sequence>MEEKGTQDGPKPSQDSGLHRLYFKGLTREETRGLVAGFGVAICGQEDNILFQMKGSIHDSAITGLEAELMALKRGLTEAVSLGITHISIYCDHYHIFELVTGSSGPEKDSIALLMNDVQRTRQQLTSSTPLLVTGDQTNKVAYKLASETLVSEISISMPPCHKKNAFCGICFDDDLEAEQMFSVALCGHKFCLECLKLHIQVELMERVPRCPRYGCKSKLTIESCAHLLTPKLRAMWEQRIEETTITDWAMCAKCQQMAGVAHGFCQISCRCGYSFCYICGAEWKLLGAGCIHRNKERFAEFAIRLSSENPTRPHRPSPPPRNKVFVKKTTDTTHLDYSNLVKLEKAGSHSGSNPAPPSGSDPINRVPLAQVVEDCVRRWFQDTLKEAKSGDVGMQVLVGQMYCSGYGIPKDENKGRAWINKASRTRSSAWQVSDKPPGYNASDSDSNDKKD</sequence>
<dbReference type="GO" id="GO:0016740">
    <property type="term" value="F:transferase activity"/>
    <property type="evidence" value="ECO:0007669"/>
    <property type="project" value="UniProtKB-KW"/>
</dbReference>
<dbReference type="PROSITE" id="PS50089">
    <property type="entry name" value="ZF_RING_2"/>
    <property type="match status" value="1"/>
</dbReference>